<dbReference type="Gene3D" id="4.10.280.10">
    <property type="entry name" value="Helix-loop-helix DNA-binding domain"/>
    <property type="match status" value="1"/>
</dbReference>
<feature type="compositionally biased region" description="Basic and acidic residues" evidence="7">
    <location>
        <begin position="1988"/>
        <end position="2003"/>
    </location>
</feature>
<feature type="compositionally biased region" description="Basic residues" evidence="7">
    <location>
        <begin position="2076"/>
        <end position="2086"/>
    </location>
</feature>
<feature type="region of interest" description="Disordered" evidence="7">
    <location>
        <begin position="1506"/>
        <end position="1564"/>
    </location>
</feature>
<sequence>MSDSELASMEGSLVTEDELGSFSIPSSAPSFPATVRPNFSSDAEIESKAVSVASNDCSSALSSPTEASPAKPAATSTSESSPATSCIASASDSLTCSGTSLASESWVSSVPSTTFGTADLENDLPAVLTFKGISVTLENNSVWKQFYGCGTEMILTKPGRRMFPYCRYRLAGLDPDQQYNLVLSIVPSGQYRYRWSTSKWEIHGPPEHQGQGLIRAFSHHYSPCRGSEWMSSLVSFYKLKLTNNSQDQDGHIILHSMHRYIPRLHVIPVLDGNQPTADKPVVMGPESITFTFPQTEFMAVTTYQNFRITQLKINHNPFAKGFREDGHNPRLQRVSTEAQPVVKTEPQESDLKPAAEPKEDQQEAVDLSTKNPSVSASPSNAPETTTRLVLKPIMSNAAGRDEPFVPCIRGHHALGELVLVQKREEPKEEPVATSVTPEAQRGLTIWTLPKARLSTPAFSTSTPGSSPGYRKRRKRINRRWANPRGREWKAAAASPTVAHSPSSTVAMQPELDDVEGLLFVSFTSKEALEGHVRDKSTSSPASPVSLTTPKESKQTSEKLEVEVEVEVSPETDEEKIARLEAILLNDLRLLKHRQVIHPVLQEVGLKLSSLDPSKSIDLQYLGVLLPLPFPSLPEQNNTAAPSPGDEGLTFISRTGKTSDVTKIKGWKNKFIRSKETSPSNSEALQKNLSAFCSNMLDEYLENEAQQISERAAAFSTDPEGSVAYQLPAKSSSYVKTLDSVLKQQNAASRLPVRAIRPCPLSHKPLLYSALTSPPPLLTSPETPKEAEAESQPQTASSDTQPAAASGSSCTAEVSQGSPVLSSRYVQKPAMSFGVSHSTNHKSSGLTKCQLKLLKMEMRAMKEGVGRTQLTADRLSMALSVMLTKQMTTCQVLKVVPFPNTKPAGPECGQAFCRLGCVCSSLRHPFRGPLHCRRPECMFDCVCFKHQITKQATGSEPQTNLVNSTTNMEHVVRVHTGSQVRKLWNRKVHSEDPEPLYSPTSSPLCAAQMKVPKRIVPARPAPPISEEEKDPVYKYLESMMTCARVRAFNSKPPPEVSLELKIPADVTTTITTITTAATAGSAATGAAPPNTAAEPQNSADNPQKSSLTSVKKAGTPAEKTSQETSNTSGESEAKKQIQIQSACQWKKDRTMVLEALCERMNQNQLSQRFYIGPYCISPVAKIFMKKPSGSIVTYRVLISKPSKASDYDEDELDDSDQSSDEDMDPEEEDEQIDEPRIRFGVTPFLSGVIPAGRLRARRKPAGCQAQGLIQVNGKSYNHARLLLGNMGSLHPANRLAAYVTGRLHTSGDSSHKNSQKPNSSQRNDLPGAPHVKAAGSIVPPRITARKTTDLKITVQPPVQSLQQDFWKKASVSLLPPSQNSCSIKPVQSFVPSSTSSPVFLTVSPALKSPSFLGQSGTYSFRICPPSNQGSGGQTLPGVILPGGFTLIQLPKPGAGGADSQQSEPQSATNTANAGDVPPQKEGAVNFSRLAAELIGLDTREKVRRLLSSKTVESGSSEPVCEEKKASDESDEANGRKAIKQEESSIDIVSEDFSSDSSDCSGDEDDRLVDIETVDERAATNIAKMRASLQESRDSSDGFGSVREVTVQDEHEDSINRRKRKHHSVLEKQRRSELRFLYDKLQIILQSDPCAPRLQLLSLANKEIQLLVKTSKCLEERKEMLTKMQTDYIKMLSTLTGKSESQIKDKLKRICERQKRREKSMKLKPFFSQLLQSRAAYLQANPPPLHLPTTPLILPNNMPSLQANQLQAILTPPNRPMSSVDHTGPMSSVDYTRPMSSVDHNVQQMLALLQPIQPKPQARPFLRPRPHFTPSAAPSPAQSEVKTPQKGGPVASTQISQHRIPLESKQKGKKGPDKVTEPPTKPQAEPQSGPKAASVNATPLVPVAQHGSSAPLGINSKVQLPQPLPLFCTKDGRIILPSSLKPLGNGFYTLMVMTAKQDGDAGTVNSPAVIQPPDVNSSKNQEKTSSTSDKPPDSETSRVSEDKTASSDPKCSVAPKSSLVAAHPLAKLANLSKSIFVPLVDLKVAAKRREAAARLSSYQVNQVSSPAESKPDPSANVVRHRGRPRKTRLNPGDDSETSSVVEKAKDSVDEEKISMQVEEKQSEELKKKAEAVVGEAVELVKRGRGRPPKNKPAQLQSPKAAVKRAASSSSKSSDYSPEKRFKSLDAKAKKSPASTSPPEDVNGSRPLTRGALGKDFPSAKKRSWIDIEKELDPDIESE</sequence>
<keyword evidence="4" id="KW-0804">Transcription</keyword>
<feature type="region of interest" description="Disordered" evidence="7">
    <location>
        <begin position="2055"/>
        <end position="2236"/>
    </location>
</feature>
<dbReference type="PANTHER" id="PTHR11267:SF104">
    <property type="entry name" value="T-BOX TRANSCRIPTION FACTOR TBX1"/>
    <property type="match status" value="1"/>
</dbReference>
<reference evidence="10 11" key="1">
    <citation type="submission" date="2022-01" db="EMBL/GenBank/DDBJ databases">
        <title>A chromosome-scale genome assembly of the false clownfish, Amphiprion ocellaris.</title>
        <authorList>
            <person name="Ryu T."/>
        </authorList>
    </citation>
    <scope>NUCLEOTIDE SEQUENCE [LARGE SCALE GENOMIC DNA]</scope>
</reference>
<accession>A0AAQ5XCQ7</accession>
<feature type="compositionally biased region" description="Low complexity" evidence="7">
    <location>
        <begin position="2155"/>
        <end position="2173"/>
    </location>
</feature>
<keyword evidence="5 6" id="KW-0539">Nucleus</keyword>
<organism evidence="10 11">
    <name type="scientific">Amphiprion ocellaris</name>
    <name type="common">Clown anemonefish</name>
    <dbReference type="NCBI Taxonomy" id="80972"/>
    <lineage>
        <taxon>Eukaryota</taxon>
        <taxon>Metazoa</taxon>
        <taxon>Chordata</taxon>
        <taxon>Craniata</taxon>
        <taxon>Vertebrata</taxon>
        <taxon>Euteleostomi</taxon>
        <taxon>Actinopterygii</taxon>
        <taxon>Neopterygii</taxon>
        <taxon>Teleostei</taxon>
        <taxon>Neoteleostei</taxon>
        <taxon>Acanthomorphata</taxon>
        <taxon>Ovalentaria</taxon>
        <taxon>Pomacentridae</taxon>
        <taxon>Amphiprion</taxon>
    </lineage>
</organism>
<dbReference type="GO" id="GO:0000785">
    <property type="term" value="C:chromatin"/>
    <property type="evidence" value="ECO:0007669"/>
    <property type="project" value="TreeGrafter"/>
</dbReference>
<feature type="compositionally biased region" description="Basic and acidic residues" evidence="7">
    <location>
        <begin position="2174"/>
        <end position="2186"/>
    </location>
</feature>
<feature type="compositionally biased region" description="Polar residues" evidence="7">
    <location>
        <begin position="1457"/>
        <end position="1471"/>
    </location>
</feature>
<feature type="region of interest" description="Disordered" evidence="7">
    <location>
        <begin position="771"/>
        <end position="814"/>
    </location>
</feature>
<feature type="compositionally biased region" description="Basic and acidic residues" evidence="7">
    <location>
        <begin position="345"/>
        <end position="361"/>
    </location>
</feature>
<evidence type="ECO:0000256" key="7">
    <source>
        <dbReference type="SAM" id="MobiDB-lite"/>
    </source>
</evidence>
<dbReference type="Proteomes" id="UP001501940">
    <property type="component" value="Chromosome 12"/>
</dbReference>
<dbReference type="SUPFAM" id="SSF47459">
    <property type="entry name" value="HLH, helix-loop-helix DNA-binding domain"/>
    <property type="match status" value="1"/>
</dbReference>
<feature type="region of interest" description="Disordered" evidence="7">
    <location>
        <begin position="1960"/>
        <end position="2012"/>
    </location>
</feature>
<evidence type="ECO:0000256" key="3">
    <source>
        <dbReference type="ARBA" id="ARBA00023125"/>
    </source>
</evidence>
<feature type="compositionally biased region" description="Low complexity" evidence="7">
    <location>
        <begin position="62"/>
        <end position="82"/>
    </location>
</feature>
<feature type="compositionally biased region" description="Low complexity" evidence="7">
    <location>
        <begin position="21"/>
        <end position="33"/>
    </location>
</feature>
<evidence type="ECO:0000313" key="10">
    <source>
        <dbReference type="Ensembl" id="ENSAOCP00000038647.1"/>
    </source>
</evidence>
<comment type="caution">
    <text evidence="6">Lacks conserved residue(s) required for the propagation of feature annotation.</text>
</comment>
<feature type="compositionally biased region" description="Basic and acidic residues" evidence="7">
    <location>
        <begin position="1858"/>
        <end position="1874"/>
    </location>
</feature>
<dbReference type="Pfam" id="PF16059">
    <property type="entry name" value="MGA_dom"/>
    <property type="match status" value="1"/>
</dbReference>
<dbReference type="Pfam" id="PF00907">
    <property type="entry name" value="T-box"/>
    <property type="match status" value="1"/>
</dbReference>
<feature type="compositionally biased region" description="Polar residues" evidence="7">
    <location>
        <begin position="1506"/>
        <end position="1515"/>
    </location>
</feature>
<dbReference type="SMART" id="SM00425">
    <property type="entry name" value="TBOX"/>
    <property type="match status" value="1"/>
</dbReference>
<feature type="region of interest" description="Disordered" evidence="7">
    <location>
        <begin position="1585"/>
        <end position="1622"/>
    </location>
</feature>
<comment type="subcellular location">
    <subcellularLocation>
        <location evidence="6">Nucleus</location>
    </subcellularLocation>
</comment>
<feature type="region of interest" description="Disordered" evidence="7">
    <location>
        <begin position="529"/>
        <end position="557"/>
    </location>
</feature>
<feature type="compositionally biased region" description="Low complexity" evidence="7">
    <location>
        <begin position="371"/>
        <end position="382"/>
    </location>
</feature>
<keyword evidence="1" id="KW-0217">Developmental protein</keyword>
<dbReference type="PANTHER" id="PTHR11267">
    <property type="entry name" value="T-BOX PROTEIN-RELATED"/>
    <property type="match status" value="1"/>
</dbReference>
<dbReference type="PROSITE" id="PS50252">
    <property type="entry name" value="TBOX_3"/>
    <property type="match status" value="1"/>
</dbReference>
<dbReference type="Gene3D" id="2.60.40.820">
    <property type="entry name" value="Transcription factor, T-box"/>
    <property type="match status" value="1"/>
</dbReference>
<feature type="compositionally biased region" description="Polar residues" evidence="7">
    <location>
        <begin position="2055"/>
        <end position="2065"/>
    </location>
</feature>
<feature type="domain" description="BHLH" evidence="9">
    <location>
        <begin position="1616"/>
        <end position="1665"/>
    </location>
</feature>
<feature type="compositionally biased region" description="Polar residues" evidence="7">
    <location>
        <begin position="1093"/>
        <end position="1108"/>
    </location>
</feature>
<feature type="domain" description="T-box" evidence="8">
    <location>
        <begin position="137"/>
        <end position="324"/>
    </location>
</feature>
<dbReference type="PRINTS" id="PR00937">
    <property type="entry name" value="TBOX"/>
</dbReference>
<dbReference type="GO" id="GO:0005634">
    <property type="term" value="C:nucleus"/>
    <property type="evidence" value="ECO:0007669"/>
    <property type="project" value="UniProtKB-SubCell"/>
</dbReference>
<protein>
    <recommendedName>
        <fullName evidence="12">MAX gene-associated protein-like</fullName>
    </recommendedName>
</protein>
<evidence type="ECO:0008006" key="12">
    <source>
        <dbReference type="Google" id="ProtNLM"/>
    </source>
</evidence>
<dbReference type="CTD" id="127501911"/>
<evidence type="ECO:0000259" key="8">
    <source>
        <dbReference type="PROSITE" id="PS50252"/>
    </source>
</evidence>
<evidence type="ECO:0000313" key="11">
    <source>
        <dbReference type="Proteomes" id="UP001501940"/>
    </source>
</evidence>
<evidence type="ECO:0000256" key="2">
    <source>
        <dbReference type="ARBA" id="ARBA00023015"/>
    </source>
</evidence>
<dbReference type="InterPro" id="IPR046360">
    <property type="entry name" value="T-box_DNA-bd"/>
</dbReference>
<feature type="region of interest" description="Disordered" evidence="7">
    <location>
        <begin position="1"/>
        <end position="38"/>
    </location>
</feature>
<dbReference type="GO" id="GO:0000978">
    <property type="term" value="F:RNA polymerase II cis-regulatory region sequence-specific DNA binding"/>
    <property type="evidence" value="ECO:0007669"/>
    <property type="project" value="InterPro"/>
</dbReference>
<dbReference type="KEGG" id="aoce:111585915"/>
<reference evidence="10" key="2">
    <citation type="submission" date="2025-08" db="UniProtKB">
        <authorList>
            <consortium name="Ensembl"/>
        </authorList>
    </citation>
    <scope>IDENTIFICATION</scope>
</reference>
<reference evidence="10" key="3">
    <citation type="submission" date="2025-09" db="UniProtKB">
        <authorList>
            <consortium name="Ensembl"/>
        </authorList>
    </citation>
    <scope>IDENTIFICATION</scope>
</reference>
<feature type="compositionally biased region" description="Polar residues" evidence="7">
    <location>
        <begin position="790"/>
        <end position="814"/>
    </location>
</feature>
<feature type="compositionally biased region" description="Polar residues" evidence="7">
    <location>
        <begin position="1961"/>
        <end position="1987"/>
    </location>
</feature>
<evidence type="ECO:0000256" key="5">
    <source>
        <dbReference type="ARBA" id="ARBA00023242"/>
    </source>
</evidence>
<dbReference type="InterPro" id="IPR001699">
    <property type="entry name" value="TF_T-box"/>
</dbReference>
<dbReference type="GO" id="GO:0000981">
    <property type="term" value="F:DNA-binding transcription factor activity, RNA polymerase II-specific"/>
    <property type="evidence" value="ECO:0007669"/>
    <property type="project" value="TreeGrafter"/>
</dbReference>
<dbReference type="InterPro" id="IPR032060">
    <property type="entry name" value="MGA_dom"/>
</dbReference>
<dbReference type="CDD" id="cd20195">
    <property type="entry name" value="T-box_MGA-like"/>
    <property type="match status" value="1"/>
</dbReference>
<feature type="region of interest" description="Disordered" evidence="7">
    <location>
        <begin position="1078"/>
        <end position="1132"/>
    </location>
</feature>
<dbReference type="GeneID" id="111585915"/>
<dbReference type="InterPro" id="IPR036638">
    <property type="entry name" value="HLH_DNA-bd_sf"/>
</dbReference>
<evidence type="ECO:0000256" key="4">
    <source>
        <dbReference type="ARBA" id="ARBA00023163"/>
    </source>
</evidence>
<proteinExistence type="predicted"/>
<evidence type="ECO:0000256" key="6">
    <source>
        <dbReference type="PROSITE-ProRule" id="PRU00201"/>
    </source>
</evidence>
<keyword evidence="3 6" id="KW-0238">DNA-binding</keyword>
<dbReference type="PROSITE" id="PS50888">
    <property type="entry name" value="BHLH"/>
    <property type="match status" value="1"/>
</dbReference>
<dbReference type="InterPro" id="IPR008967">
    <property type="entry name" value="p53-like_TF_DNA-bd_sf"/>
</dbReference>
<feature type="compositionally biased region" description="Polar residues" evidence="7">
    <location>
        <begin position="537"/>
        <end position="549"/>
    </location>
</feature>
<dbReference type="RefSeq" id="XP_054872080.1">
    <property type="nucleotide sequence ID" value="XM_055016105.1"/>
</dbReference>
<feature type="region of interest" description="Disordered" evidence="7">
    <location>
        <begin position="484"/>
        <end position="504"/>
    </location>
</feature>
<feature type="compositionally biased region" description="Basic and acidic residues" evidence="7">
    <location>
        <begin position="1604"/>
        <end position="1614"/>
    </location>
</feature>
<dbReference type="InterPro" id="IPR011598">
    <property type="entry name" value="bHLH_dom"/>
</dbReference>
<feature type="compositionally biased region" description="Low complexity" evidence="7">
    <location>
        <begin position="1078"/>
        <end position="1092"/>
    </location>
</feature>
<evidence type="ECO:0000256" key="1">
    <source>
        <dbReference type="ARBA" id="ARBA00022473"/>
    </source>
</evidence>
<feature type="compositionally biased region" description="Basic and acidic residues" evidence="7">
    <location>
        <begin position="2100"/>
        <end position="2128"/>
    </location>
</feature>
<keyword evidence="11" id="KW-1185">Reference proteome</keyword>
<evidence type="ECO:0000259" key="9">
    <source>
        <dbReference type="PROSITE" id="PS50888"/>
    </source>
</evidence>
<feature type="region of interest" description="Disordered" evidence="7">
    <location>
        <begin position="1203"/>
        <end position="1235"/>
    </location>
</feature>
<feature type="region of interest" description="Disordered" evidence="7">
    <location>
        <begin position="319"/>
        <end position="384"/>
    </location>
</feature>
<dbReference type="GO" id="GO:0046983">
    <property type="term" value="F:protein dimerization activity"/>
    <property type="evidence" value="ECO:0007669"/>
    <property type="project" value="InterPro"/>
</dbReference>
<name>A0AAQ5XCQ7_AMPOC</name>
<feature type="compositionally biased region" description="Basic and acidic residues" evidence="7">
    <location>
        <begin position="2221"/>
        <end position="2230"/>
    </location>
</feature>
<dbReference type="InterPro" id="IPR017956">
    <property type="entry name" value="AT_hook_DNA-bd_motif"/>
</dbReference>
<dbReference type="GeneTree" id="ENSGT00940000156269"/>
<dbReference type="Ensembl" id="ENSAOCT00000046094.1">
    <property type="protein sequence ID" value="ENSAOCP00000038647.1"/>
    <property type="gene ID" value="ENSAOCG00000028906.1"/>
</dbReference>
<dbReference type="GO" id="GO:0045893">
    <property type="term" value="P:positive regulation of DNA-templated transcription"/>
    <property type="evidence" value="ECO:0007669"/>
    <property type="project" value="InterPro"/>
</dbReference>
<feature type="region of interest" description="Disordered" evidence="7">
    <location>
        <begin position="1448"/>
        <end position="1480"/>
    </location>
</feature>
<feature type="region of interest" description="Disordered" evidence="7">
    <location>
        <begin position="1303"/>
        <end position="1341"/>
    </location>
</feature>
<feature type="region of interest" description="Disordered" evidence="7">
    <location>
        <begin position="60"/>
        <end position="82"/>
    </location>
</feature>
<feature type="region of interest" description="Disordered" evidence="7">
    <location>
        <begin position="1814"/>
        <end position="1892"/>
    </location>
</feature>
<feature type="compositionally biased region" description="Polar residues" evidence="7">
    <location>
        <begin position="1117"/>
        <end position="1129"/>
    </location>
</feature>
<dbReference type="GO" id="GO:0001708">
    <property type="term" value="P:cell fate specification"/>
    <property type="evidence" value="ECO:0007669"/>
    <property type="project" value="TreeGrafter"/>
</dbReference>
<keyword evidence="2" id="KW-0805">Transcription regulation</keyword>
<dbReference type="InterPro" id="IPR036960">
    <property type="entry name" value="T-box_sf"/>
</dbReference>
<feature type="compositionally biased region" description="Acidic residues" evidence="7">
    <location>
        <begin position="1206"/>
        <end position="1231"/>
    </location>
</feature>
<feature type="compositionally biased region" description="Basic and acidic residues" evidence="7">
    <location>
        <begin position="1519"/>
        <end position="1541"/>
    </location>
</feature>
<dbReference type="SMART" id="SM00384">
    <property type="entry name" value="AT_hook"/>
    <property type="match status" value="2"/>
</dbReference>
<dbReference type="SUPFAM" id="SSF49417">
    <property type="entry name" value="p53-like transcription factors"/>
    <property type="match status" value="1"/>
</dbReference>